<dbReference type="RefSeq" id="WP_354698084.1">
    <property type="nucleotide sequence ID" value="NZ_CP114014.1"/>
</dbReference>
<dbReference type="EMBL" id="CP114014">
    <property type="protein sequence ID" value="XAY06870.1"/>
    <property type="molecule type" value="Genomic_DNA"/>
</dbReference>
<organism evidence="1">
    <name type="scientific">Paraconexibacter sp. AEG42_29</name>
    <dbReference type="NCBI Taxonomy" id="2997339"/>
    <lineage>
        <taxon>Bacteria</taxon>
        <taxon>Bacillati</taxon>
        <taxon>Actinomycetota</taxon>
        <taxon>Thermoleophilia</taxon>
        <taxon>Solirubrobacterales</taxon>
        <taxon>Paraconexibacteraceae</taxon>
        <taxon>Paraconexibacter</taxon>
    </lineage>
</organism>
<protein>
    <recommendedName>
        <fullName evidence="2">Winged helix DNA-binding domain-containing protein</fullName>
    </recommendedName>
</protein>
<reference evidence="1" key="1">
    <citation type="submission" date="2022-12" db="EMBL/GenBank/DDBJ databases">
        <title>Paraconexibacter alkalitolerans sp. nov. and Baekduia alba sp. nov., isolated from soil and emended description of the genera Paraconexibacter (Chun et al., 2020) and Baekduia (An et al., 2020).</title>
        <authorList>
            <person name="Vieira S."/>
            <person name="Huber K.J."/>
            <person name="Geppert A."/>
            <person name="Wolf J."/>
            <person name="Neumann-Schaal M."/>
            <person name="Muesken M."/>
            <person name="Overmann J."/>
        </authorList>
    </citation>
    <scope>NUCLEOTIDE SEQUENCE</scope>
    <source>
        <strain evidence="1">AEG42_29</strain>
    </source>
</reference>
<dbReference type="AlphaFoldDB" id="A0AAU7AYZ1"/>
<dbReference type="PANTHER" id="PTHR38479">
    <property type="entry name" value="LMO0824 PROTEIN"/>
    <property type="match status" value="1"/>
</dbReference>
<name>A0AAU7AYZ1_9ACTN</name>
<sequence length="387" mass="41284">MRVITDDERRARLADRHALVRPAASVADATRAVVCLHATEQANAYLSVFARSGATREAVDRALYEERSVVRQLAMRRTVFAFPRDVLPAVRGSASARVAAQLAARLAKEVQASGITDDGVGWVGDTCAAIVAELRGRPATTAQLRAALPALELRLTAPDTAPGGDAPIASRVLSTLAADGRVLRGRNSSGWKAARPFWTLADEWLGEPPVTLDERAGYAELVGRWLARFGPGTEADIVWWLGATKGAVRRALVDVDAVAVELADGTPAWVHPRDTDPVAPPEPWAALLPALDPTTMGWQGRGFYLGDLAPLIFDRNGNGGPTAWWDGRIVGGWTQKDDGTVVVVPAGTLPAAARRPLADAAARLTAWLDGEVVRSVYQSPLVRGLAR</sequence>
<dbReference type="PANTHER" id="PTHR38479:SF2">
    <property type="entry name" value="WINGED HELIX DNA-BINDING DOMAIN-CONTAINING PROTEIN"/>
    <property type="match status" value="1"/>
</dbReference>
<evidence type="ECO:0000313" key="1">
    <source>
        <dbReference type="EMBL" id="XAY06870.1"/>
    </source>
</evidence>
<proteinExistence type="predicted"/>
<dbReference type="KEGG" id="parq:DSM112329_03748"/>
<gene>
    <name evidence="1" type="ORF">DSM112329_03748</name>
</gene>
<dbReference type="Pfam" id="PF06224">
    <property type="entry name" value="AlkZ-like"/>
    <property type="match status" value="1"/>
</dbReference>
<dbReference type="InterPro" id="IPR009351">
    <property type="entry name" value="AlkZ-like"/>
</dbReference>
<evidence type="ECO:0008006" key="2">
    <source>
        <dbReference type="Google" id="ProtNLM"/>
    </source>
</evidence>
<accession>A0AAU7AYZ1</accession>